<proteinExistence type="predicted"/>
<feature type="region of interest" description="Disordered" evidence="1">
    <location>
        <begin position="1"/>
        <end position="81"/>
    </location>
</feature>
<organism evidence="2 3">
    <name type="scientific">Dibothriocephalus latus</name>
    <name type="common">Fish tapeworm</name>
    <name type="synonym">Diphyllobothrium latum</name>
    <dbReference type="NCBI Taxonomy" id="60516"/>
    <lineage>
        <taxon>Eukaryota</taxon>
        <taxon>Metazoa</taxon>
        <taxon>Spiralia</taxon>
        <taxon>Lophotrochozoa</taxon>
        <taxon>Platyhelminthes</taxon>
        <taxon>Cestoda</taxon>
        <taxon>Eucestoda</taxon>
        <taxon>Diphyllobothriidea</taxon>
        <taxon>Diphyllobothriidae</taxon>
        <taxon>Dibothriocephalus</taxon>
    </lineage>
</organism>
<evidence type="ECO:0000313" key="2">
    <source>
        <dbReference type="EMBL" id="VDN43675.1"/>
    </source>
</evidence>
<protein>
    <submittedName>
        <fullName evidence="2">Uncharacterized protein</fullName>
    </submittedName>
</protein>
<dbReference type="EMBL" id="UYRU01108742">
    <property type="protein sequence ID" value="VDN43675.1"/>
    <property type="molecule type" value="Genomic_DNA"/>
</dbReference>
<accession>A0A3P7NLE4</accession>
<feature type="compositionally biased region" description="Polar residues" evidence="1">
    <location>
        <begin position="22"/>
        <end position="36"/>
    </location>
</feature>
<evidence type="ECO:0000313" key="3">
    <source>
        <dbReference type="Proteomes" id="UP000281553"/>
    </source>
</evidence>
<evidence type="ECO:0000256" key="1">
    <source>
        <dbReference type="SAM" id="MobiDB-lite"/>
    </source>
</evidence>
<dbReference type="AlphaFoldDB" id="A0A3P7NLE4"/>
<feature type="compositionally biased region" description="Basic and acidic residues" evidence="1">
    <location>
        <begin position="69"/>
        <end position="81"/>
    </location>
</feature>
<keyword evidence="3" id="KW-1185">Reference proteome</keyword>
<name>A0A3P7NLE4_DIBLA</name>
<dbReference type="Proteomes" id="UP000281553">
    <property type="component" value="Unassembled WGS sequence"/>
</dbReference>
<gene>
    <name evidence="2" type="ORF">DILT_LOCUS19154</name>
</gene>
<sequence>MDLDQSLQEFVVENSTYRDESNSGYSPSGTAGQNCHTPDESLYSTYKDEPAPDNALQLGASHLITTTPVRREDSTEFKKGN</sequence>
<reference evidence="2 3" key="1">
    <citation type="submission" date="2018-11" db="EMBL/GenBank/DDBJ databases">
        <authorList>
            <consortium name="Pathogen Informatics"/>
        </authorList>
    </citation>
    <scope>NUCLEOTIDE SEQUENCE [LARGE SCALE GENOMIC DNA]</scope>
</reference>